<sequence length="69" mass="7574">MPGFRQLSYSSAHILQCLASDSRAIPLLISYNAWFQTVELFLCSYLTMPGVRQSSYSSAHISQGLVSGS</sequence>
<dbReference type="EMBL" id="JAWDGP010007341">
    <property type="protein sequence ID" value="KAK3724692.1"/>
    <property type="molecule type" value="Genomic_DNA"/>
</dbReference>
<organism evidence="1 2">
    <name type="scientific">Elysia crispata</name>
    <name type="common">lettuce slug</name>
    <dbReference type="NCBI Taxonomy" id="231223"/>
    <lineage>
        <taxon>Eukaryota</taxon>
        <taxon>Metazoa</taxon>
        <taxon>Spiralia</taxon>
        <taxon>Lophotrochozoa</taxon>
        <taxon>Mollusca</taxon>
        <taxon>Gastropoda</taxon>
        <taxon>Heterobranchia</taxon>
        <taxon>Euthyneura</taxon>
        <taxon>Panpulmonata</taxon>
        <taxon>Sacoglossa</taxon>
        <taxon>Placobranchoidea</taxon>
        <taxon>Plakobranchidae</taxon>
        <taxon>Elysia</taxon>
    </lineage>
</organism>
<comment type="caution">
    <text evidence="1">The sequence shown here is derived from an EMBL/GenBank/DDBJ whole genome shotgun (WGS) entry which is preliminary data.</text>
</comment>
<proteinExistence type="predicted"/>
<dbReference type="AlphaFoldDB" id="A0AAE0XY96"/>
<dbReference type="Proteomes" id="UP001283361">
    <property type="component" value="Unassembled WGS sequence"/>
</dbReference>
<name>A0AAE0XY96_9GAST</name>
<evidence type="ECO:0000313" key="2">
    <source>
        <dbReference type="Proteomes" id="UP001283361"/>
    </source>
</evidence>
<keyword evidence="2" id="KW-1185">Reference proteome</keyword>
<accession>A0AAE0XY96</accession>
<reference evidence="1" key="1">
    <citation type="journal article" date="2023" name="G3 (Bethesda)">
        <title>A reference genome for the long-term kleptoplast-retaining sea slug Elysia crispata morphotype clarki.</title>
        <authorList>
            <person name="Eastman K.E."/>
            <person name="Pendleton A.L."/>
            <person name="Shaikh M.A."/>
            <person name="Suttiyut T."/>
            <person name="Ogas R."/>
            <person name="Tomko P."/>
            <person name="Gavelis G."/>
            <person name="Widhalm J.R."/>
            <person name="Wisecaver J.H."/>
        </authorList>
    </citation>
    <scope>NUCLEOTIDE SEQUENCE</scope>
    <source>
        <strain evidence="1">ECLA1</strain>
    </source>
</reference>
<gene>
    <name evidence="1" type="ORF">RRG08_041172</name>
</gene>
<evidence type="ECO:0000313" key="1">
    <source>
        <dbReference type="EMBL" id="KAK3724692.1"/>
    </source>
</evidence>
<protein>
    <submittedName>
        <fullName evidence="1">Uncharacterized protein</fullName>
    </submittedName>
</protein>